<gene>
    <name evidence="3" type="ORF">HMPREF0063_11005</name>
</gene>
<dbReference type="InterPro" id="IPR002347">
    <property type="entry name" value="SDR_fam"/>
</dbReference>
<proteinExistence type="inferred from homology"/>
<comment type="caution">
    <text evidence="3">The sequence shown here is derived from an EMBL/GenBank/DDBJ whole genome shotgun (WGS) entry which is preliminary data.</text>
</comment>
<accession>E2S919</accession>
<dbReference type="CDD" id="cd05233">
    <property type="entry name" value="SDR_c"/>
    <property type="match status" value="1"/>
</dbReference>
<evidence type="ECO:0000256" key="2">
    <source>
        <dbReference type="ARBA" id="ARBA00023002"/>
    </source>
</evidence>
<dbReference type="Proteomes" id="UP000003111">
    <property type="component" value="Unassembled WGS sequence"/>
</dbReference>
<dbReference type="RefSeq" id="WP_007078027.1">
    <property type="nucleotide sequence ID" value="NZ_CM001024.1"/>
</dbReference>
<dbReference type="HOGENOM" id="CLU_010194_1_0_11"/>
<dbReference type="PROSITE" id="PS00061">
    <property type="entry name" value="ADH_SHORT"/>
    <property type="match status" value="1"/>
</dbReference>
<evidence type="ECO:0000256" key="1">
    <source>
        <dbReference type="ARBA" id="ARBA00006484"/>
    </source>
</evidence>
<dbReference type="InterPro" id="IPR020904">
    <property type="entry name" value="Sc_DH/Rdtase_CS"/>
</dbReference>
<dbReference type="EMBL" id="ACLF03000003">
    <property type="protein sequence ID" value="EFQ84289.1"/>
    <property type="molecule type" value="Genomic_DNA"/>
</dbReference>
<name>E2S919_9ACTN</name>
<keyword evidence="2" id="KW-0560">Oxidoreductase</keyword>
<dbReference type="PANTHER" id="PTHR43669:SF3">
    <property type="entry name" value="ALCOHOL DEHYDROGENASE, PUTATIVE (AFU_ORTHOLOGUE AFUA_3G03445)-RELATED"/>
    <property type="match status" value="1"/>
</dbReference>
<keyword evidence="4" id="KW-1185">Reference proteome</keyword>
<dbReference type="eggNOG" id="COG0300">
    <property type="taxonomic scope" value="Bacteria"/>
</dbReference>
<dbReference type="PANTHER" id="PTHR43669">
    <property type="entry name" value="5-KETO-D-GLUCONATE 5-REDUCTASE"/>
    <property type="match status" value="1"/>
</dbReference>
<evidence type="ECO:0000313" key="4">
    <source>
        <dbReference type="Proteomes" id="UP000003111"/>
    </source>
</evidence>
<protein>
    <submittedName>
        <fullName evidence="3">Oxidoreductase, short chain dehydrogenase/reductase family protein</fullName>
    </submittedName>
</protein>
<comment type="similarity">
    <text evidence="1">Belongs to the short-chain dehydrogenases/reductases (SDR) family.</text>
</comment>
<dbReference type="AlphaFoldDB" id="E2S919"/>
<organism evidence="3 4">
    <name type="scientific">Aeromicrobium marinum DSM 15272</name>
    <dbReference type="NCBI Taxonomy" id="585531"/>
    <lineage>
        <taxon>Bacteria</taxon>
        <taxon>Bacillati</taxon>
        <taxon>Actinomycetota</taxon>
        <taxon>Actinomycetes</taxon>
        <taxon>Propionibacteriales</taxon>
        <taxon>Nocardioidaceae</taxon>
        <taxon>Aeromicrobium</taxon>
    </lineage>
</organism>
<dbReference type="Pfam" id="PF00106">
    <property type="entry name" value="adh_short"/>
    <property type="match status" value="1"/>
</dbReference>
<dbReference type="GO" id="GO:0016491">
    <property type="term" value="F:oxidoreductase activity"/>
    <property type="evidence" value="ECO:0007669"/>
    <property type="project" value="UniProtKB-KW"/>
</dbReference>
<dbReference type="STRING" id="585531.HMPREF0063_11005"/>
<dbReference type="SUPFAM" id="SSF51735">
    <property type="entry name" value="NAD(P)-binding Rossmann-fold domains"/>
    <property type="match status" value="1"/>
</dbReference>
<dbReference type="InterPro" id="IPR036291">
    <property type="entry name" value="NAD(P)-bd_dom_sf"/>
</dbReference>
<dbReference type="PRINTS" id="PR00081">
    <property type="entry name" value="GDHRDH"/>
</dbReference>
<reference evidence="3" key="1">
    <citation type="submission" date="2010-08" db="EMBL/GenBank/DDBJ databases">
        <authorList>
            <person name="Muzny D."/>
            <person name="Qin X."/>
            <person name="Buhay C."/>
            <person name="Dugan-Rocha S."/>
            <person name="Ding Y."/>
            <person name="Chen G."/>
            <person name="Hawes A."/>
            <person name="Holder M."/>
            <person name="Jhangiani S."/>
            <person name="Johnson A."/>
            <person name="Khan Z."/>
            <person name="Li Z."/>
            <person name="Liu W."/>
            <person name="Liu X."/>
            <person name="Perez L."/>
            <person name="Shen H."/>
            <person name="Wang Q."/>
            <person name="Watt J."/>
            <person name="Xi L."/>
            <person name="Xin Y."/>
            <person name="Zhou J."/>
            <person name="Deng J."/>
            <person name="Jiang H."/>
            <person name="Liu Y."/>
            <person name="Qu J."/>
            <person name="Song X.-Z."/>
            <person name="Zhang L."/>
            <person name="Villasana D."/>
            <person name="Johnson A."/>
            <person name="Liu J."/>
            <person name="Liyanage D."/>
            <person name="Lorensuhewa L."/>
            <person name="Robinson T."/>
            <person name="Song A."/>
            <person name="Song B.-B."/>
            <person name="Dinh H."/>
            <person name="Thornton R."/>
            <person name="Coyle M."/>
            <person name="Francisco L."/>
            <person name="Jackson L."/>
            <person name="Javaid M."/>
            <person name="Korchina V."/>
            <person name="Kovar C."/>
            <person name="Mata R."/>
            <person name="Mathew T."/>
            <person name="Ngo R."/>
            <person name="Nguyen L."/>
            <person name="Nguyen N."/>
            <person name="Okwuonu G."/>
            <person name="Ongeri F."/>
            <person name="Pham C."/>
            <person name="Simmons D."/>
            <person name="Wilczek-Boney K."/>
            <person name="Hale W."/>
            <person name="Jakkamsetti A."/>
            <person name="Pham P."/>
            <person name="Ruth R."/>
            <person name="San Lucas F."/>
            <person name="Warren J."/>
            <person name="Zhang J."/>
            <person name="Zhao Z."/>
            <person name="Zhou C."/>
            <person name="Zhu D."/>
            <person name="Lee S."/>
            <person name="Bess C."/>
            <person name="Blankenburg K."/>
            <person name="Forbes L."/>
            <person name="Fu Q."/>
            <person name="Gubbala S."/>
            <person name="Hirani K."/>
            <person name="Jayaseelan J.C."/>
            <person name="Lara F."/>
            <person name="Munidasa M."/>
            <person name="Palculict T."/>
            <person name="Patil S."/>
            <person name="Pu L.-L."/>
            <person name="Saada N."/>
            <person name="Tang L."/>
            <person name="Weissenberger G."/>
            <person name="Zhu Y."/>
            <person name="Hemphill L."/>
            <person name="Shang Y."/>
            <person name="Youmans B."/>
            <person name="Ayvaz T."/>
            <person name="Ross M."/>
            <person name="Santibanez J."/>
            <person name="Aqrawi P."/>
            <person name="Gross S."/>
            <person name="Joshi V."/>
            <person name="Fowler G."/>
            <person name="Nazareth L."/>
            <person name="Reid J."/>
            <person name="Worley K."/>
            <person name="Petrosino J."/>
            <person name="Highlander S."/>
            <person name="Gibbs R."/>
        </authorList>
    </citation>
    <scope>NUCLEOTIDE SEQUENCE [LARGE SCALE GENOMIC DNA]</scope>
    <source>
        <strain evidence="3">DSM 15272</strain>
    </source>
</reference>
<evidence type="ECO:0000313" key="3">
    <source>
        <dbReference type="EMBL" id="EFQ84289.1"/>
    </source>
</evidence>
<dbReference type="Gene3D" id="3.40.50.720">
    <property type="entry name" value="NAD(P)-binding Rossmann-like Domain"/>
    <property type="match status" value="1"/>
</dbReference>
<sequence>MPRPLVTPSQPRSALVTGAARGIGRAVAAELVTRGYQVVVTDVDAADAARTAAEIGAVEGFALDVTDEQANRAAAARTAAIAPLGAWVCNAGVLFEGDLVDLTSDQIRLQFDVNVLGVAWGVRAAAEVFRQQAASGVTGGEIGILASLSAHAPVPGLSAYAATKAAVLSLATSLATELLPDGIGVHAVCPDGVATAMVDGMVPGGGARQALAGGVMLTPEKVATSLVDMFGTKRVYRTLPAWRGVLGRLMSTMPGPARPLDRLSRRIGAHRLRRAERRGH</sequence>